<keyword evidence="3" id="KW-0732">Signal</keyword>
<protein>
    <submittedName>
        <fullName evidence="5">Uncharacterized protein YcfJ</fullName>
    </submittedName>
</protein>
<comment type="caution">
    <text evidence="5">The sequence shown here is derived from an EMBL/GenBank/DDBJ whole genome shotgun (WGS) entry which is preliminary data.</text>
</comment>
<evidence type="ECO:0000313" key="5">
    <source>
        <dbReference type="EMBL" id="RPE72775.1"/>
    </source>
</evidence>
<feature type="domain" description="Glycine zipper 2TM" evidence="4">
    <location>
        <begin position="64"/>
        <end position="105"/>
    </location>
</feature>
<dbReference type="InterPro" id="IPR051407">
    <property type="entry name" value="Bact_OM_lipoprot/Surf_antigen"/>
</dbReference>
<dbReference type="InterPro" id="IPR008816">
    <property type="entry name" value="Gly_zipper_2TM_dom"/>
</dbReference>
<dbReference type="RefSeq" id="WP_245968713.1">
    <property type="nucleotide sequence ID" value="NZ_RKQL01000001.1"/>
</dbReference>
<evidence type="ECO:0000256" key="2">
    <source>
        <dbReference type="ARBA" id="ARBA00023136"/>
    </source>
</evidence>
<dbReference type="AlphaFoldDB" id="A0A3N4UVG9"/>
<reference evidence="5 6" key="1">
    <citation type="submission" date="2018-11" db="EMBL/GenBank/DDBJ databases">
        <title>Genomic Encyclopedia of Type Strains, Phase IV (KMG-IV): sequencing the most valuable type-strain genomes for metagenomic binning, comparative biology and taxonomic classification.</title>
        <authorList>
            <person name="Goeker M."/>
        </authorList>
    </citation>
    <scope>NUCLEOTIDE SEQUENCE [LARGE SCALE GENOMIC DNA]</scope>
    <source>
        <strain evidence="5 6">DSM 101684</strain>
    </source>
</reference>
<keyword evidence="6" id="KW-1185">Reference proteome</keyword>
<feature type="chain" id="PRO_5018085718" evidence="3">
    <location>
        <begin position="28"/>
        <end position="262"/>
    </location>
</feature>
<dbReference type="Pfam" id="PF05433">
    <property type="entry name" value="Rick_17kDa_Anti"/>
    <property type="match status" value="1"/>
</dbReference>
<dbReference type="Proteomes" id="UP000272193">
    <property type="component" value="Unassembled WGS sequence"/>
</dbReference>
<evidence type="ECO:0000313" key="6">
    <source>
        <dbReference type="Proteomes" id="UP000272193"/>
    </source>
</evidence>
<dbReference type="EMBL" id="RKQL01000001">
    <property type="protein sequence ID" value="RPE72775.1"/>
    <property type="molecule type" value="Genomic_DNA"/>
</dbReference>
<organism evidence="5 6">
    <name type="scientific">Tibeticola sediminis</name>
    <dbReference type="NCBI Taxonomy" id="1917811"/>
    <lineage>
        <taxon>Bacteria</taxon>
        <taxon>Pseudomonadati</taxon>
        <taxon>Pseudomonadota</taxon>
        <taxon>Betaproteobacteria</taxon>
        <taxon>Burkholderiales</taxon>
        <taxon>Comamonadaceae</taxon>
        <taxon>Tibeticola</taxon>
    </lineage>
</organism>
<accession>A0A3N4UVG9</accession>
<evidence type="ECO:0000259" key="4">
    <source>
        <dbReference type="Pfam" id="PF05433"/>
    </source>
</evidence>
<dbReference type="PANTHER" id="PTHR35603">
    <property type="match status" value="1"/>
</dbReference>
<proteinExistence type="predicted"/>
<dbReference type="GO" id="GO:0019867">
    <property type="term" value="C:outer membrane"/>
    <property type="evidence" value="ECO:0007669"/>
    <property type="project" value="InterPro"/>
</dbReference>
<dbReference type="PANTHER" id="PTHR35603:SF2">
    <property type="entry name" value="OUTER MEMBRANE LIPOPROTEIN"/>
    <property type="match status" value="1"/>
</dbReference>
<sequence>MAMNWNKKLMWSGLLVAASLPAGPAMADEIARVVSSTPILQQVAVPQQVCSQRPVTVAPARTGGGAVMGAIAGAAIGNALGGGMGRAAATLLGGLGGAVVGDQIEGRGAAQVQNVTECSTQTIYENRPVAWNVVYEYGGRQYQTQMPDDPGPTLRLQVTPVGAAPVAPYGPAGFEPGNSQTYGQGYAVPQAVPAQPAPVYAPTYPPAYAAPAPVYSAPVYAAPPVAYVAPSSYVVPVGISLGLGYVIGRSVHGYPHHHRGWR</sequence>
<evidence type="ECO:0000256" key="3">
    <source>
        <dbReference type="SAM" id="SignalP"/>
    </source>
</evidence>
<comment type="subcellular location">
    <subcellularLocation>
        <location evidence="1">Membrane</location>
    </subcellularLocation>
</comment>
<keyword evidence="2" id="KW-0472">Membrane</keyword>
<feature type="signal peptide" evidence="3">
    <location>
        <begin position="1"/>
        <end position="27"/>
    </location>
</feature>
<evidence type="ECO:0000256" key="1">
    <source>
        <dbReference type="ARBA" id="ARBA00004370"/>
    </source>
</evidence>
<gene>
    <name evidence="5" type="ORF">EDC62_0478</name>
</gene>
<name>A0A3N4UVG9_9BURK</name>